<organism evidence="12 13">
    <name type="scientific">Aestuariirhabdus litorea</name>
    <dbReference type="NCBI Taxonomy" id="2528527"/>
    <lineage>
        <taxon>Bacteria</taxon>
        <taxon>Pseudomonadati</taxon>
        <taxon>Pseudomonadota</taxon>
        <taxon>Gammaproteobacteria</taxon>
        <taxon>Oceanospirillales</taxon>
        <taxon>Aestuariirhabdaceae</taxon>
        <taxon>Aestuariirhabdus</taxon>
    </lineage>
</organism>
<keyword evidence="8" id="KW-0028">Amino-acid biosynthesis</keyword>
<evidence type="ECO:0000313" key="13">
    <source>
        <dbReference type="Proteomes" id="UP000280792"/>
    </source>
</evidence>
<feature type="domain" description="Glutamine amidotransferase type-2" evidence="11">
    <location>
        <begin position="2"/>
        <end position="214"/>
    </location>
</feature>
<keyword evidence="13" id="KW-1185">Reference proteome</keyword>
<dbReference type="GO" id="GO:0004066">
    <property type="term" value="F:asparagine synthase (glutamine-hydrolyzing) activity"/>
    <property type="evidence" value="ECO:0007669"/>
    <property type="project" value="UniProtKB-EC"/>
</dbReference>
<comment type="catalytic activity">
    <reaction evidence="7">
        <text>L-aspartate + L-glutamine + ATP + H2O = L-asparagine + L-glutamate + AMP + diphosphate + H(+)</text>
        <dbReference type="Rhea" id="RHEA:12228"/>
        <dbReference type="ChEBI" id="CHEBI:15377"/>
        <dbReference type="ChEBI" id="CHEBI:15378"/>
        <dbReference type="ChEBI" id="CHEBI:29985"/>
        <dbReference type="ChEBI" id="CHEBI:29991"/>
        <dbReference type="ChEBI" id="CHEBI:30616"/>
        <dbReference type="ChEBI" id="CHEBI:33019"/>
        <dbReference type="ChEBI" id="CHEBI:58048"/>
        <dbReference type="ChEBI" id="CHEBI:58359"/>
        <dbReference type="ChEBI" id="CHEBI:456215"/>
        <dbReference type="EC" id="6.3.5.4"/>
    </reaction>
</comment>
<dbReference type="SUPFAM" id="SSF56235">
    <property type="entry name" value="N-terminal nucleophile aminohydrolases (Ntn hydrolases)"/>
    <property type="match status" value="1"/>
</dbReference>
<name>A0A3P3VV16_9GAMM</name>
<gene>
    <name evidence="12" type="ORF">D0544_05675</name>
</gene>
<keyword evidence="8" id="KW-0061">Asparagine biosynthesis</keyword>
<reference evidence="12 13" key="2">
    <citation type="submission" date="2018-12" db="EMBL/GenBank/DDBJ databases">
        <title>Simiduia agarivorans gen. nov., sp. nov., a marine, agarolytic bacterium isolated from shallow coastal water from Keelung, Taiwan.</title>
        <authorList>
            <person name="Shieh W.Y."/>
        </authorList>
    </citation>
    <scope>NUCLEOTIDE SEQUENCE [LARGE SCALE GENOMIC DNA]</scope>
    <source>
        <strain evidence="12 13">GTF-13</strain>
    </source>
</reference>
<evidence type="ECO:0000256" key="2">
    <source>
        <dbReference type="ARBA" id="ARBA00005752"/>
    </source>
</evidence>
<protein>
    <recommendedName>
        <fullName evidence="3">asparagine synthase (glutamine-hydrolyzing)</fullName>
        <ecNumber evidence="3">6.3.5.4</ecNumber>
    </recommendedName>
</protein>
<dbReference type="InterPro" id="IPR017539">
    <property type="entry name" value="XrtA_amidotfase"/>
</dbReference>
<dbReference type="NCBIfam" id="TIGR01536">
    <property type="entry name" value="asn_synth_AEB"/>
    <property type="match status" value="1"/>
</dbReference>
<feature type="binding site" evidence="9">
    <location>
        <position position="100"/>
    </location>
    <ligand>
        <name>L-glutamine</name>
        <dbReference type="ChEBI" id="CHEBI:58359"/>
    </ligand>
</feature>
<dbReference type="NCBIfam" id="TIGR03108">
    <property type="entry name" value="eps_aminotran_1"/>
    <property type="match status" value="1"/>
</dbReference>
<dbReference type="Gene3D" id="3.60.20.10">
    <property type="entry name" value="Glutamine Phosphoribosylpyrophosphate, subunit 1, domain 1"/>
    <property type="match status" value="1"/>
</dbReference>
<dbReference type="CDD" id="cd01991">
    <property type="entry name" value="Asn_synthase_B_C"/>
    <property type="match status" value="1"/>
</dbReference>
<evidence type="ECO:0000256" key="1">
    <source>
        <dbReference type="ARBA" id="ARBA00005187"/>
    </source>
</evidence>
<dbReference type="InterPro" id="IPR006426">
    <property type="entry name" value="Asn_synth_AEB"/>
</dbReference>
<accession>A0A3P3VV16</accession>
<evidence type="ECO:0000259" key="11">
    <source>
        <dbReference type="PROSITE" id="PS51278"/>
    </source>
</evidence>
<dbReference type="EC" id="6.3.5.4" evidence="3"/>
<dbReference type="PIRSF" id="PIRSF001589">
    <property type="entry name" value="Asn_synthetase_glu-h"/>
    <property type="match status" value="1"/>
</dbReference>
<dbReference type="Pfam" id="PF00733">
    <property type="entry name" value="Asn_synthase"/>
    <property type="match status" value="1"/>
</dbReference>
<comment type="pathway">
    <text evidence="1">Amino-acid biosynthesis; L-asparagine biosynthesis; L-asparagine from L-aspartate (L-Gln route): step 1/1.</text>
</comment>
<evidence type="ECO:0000256" key="4">
    <source>
        <dbReference type="ARBA" id="ARBA00022741"/>
    </source>
</evidence>
<dbReference type="Proteomes" id="UP000280792">
    <property type="component" value="Unassembled WGS sequence"/>
</dbReference>
<evidence type="ECO:0000256" key="7">
    <source>
        <dbReference type="ARBA" id="ARBA00048741"/>
    </source>
</evidence>
<feature type="binding site" evidence="9">
    <location>
        <position position="290"/>
    </location>
    <ligand>
        <name>ATP</name>
        <dbReference type="ChEBI" id="CHEBI:30616"/>
    </ligand>
</feature>
<comment type="caution">
    <text evidence="12">The sequence shown here is derived from an EMBL/GenBank/DDBJ whole genome shotgun (WGS) entry which is preliminary data.</text>
</comment>
<keyword evidence="4 9" id="KW-0547">Nucleotide-binding</keyword>
<evidence type="ECO:0000313" key="12">
    <source>
        <dbReference type="EMBL" id="RRJ84593.1"/>
    </source>
</evidence>
<dbReference type="CDD" id="cd00712">
    <property type="entry name" value="AsnB"/>
    <property type="match status" value="1"/>
</dbReference>
<dbReference type="InterPro" id="IPR017932">
    <property type="entry name" value="GATase_2_dom"/>
</dbReference>
<dbReference type="InterPro" id="IPR014729">
    <property type="entry name" value="Rossmann-like_a/b/a_fold"/>
</dbReference>
<dbReference type="InterPro" id="IPR001962">
    <property type="entry name" value="Asn_synthase"/>
</dbReference>
<dbReference type="SUPFAM" id="SSF52402">
    <property type="entry name" value="Adenine nucleotide alpha hydrolases-like"/>
    <property type="match status" value="1"/>
</dbReference>
<proteinExistence type="inferred from homology"/>
<keyword evidence="6 8" id="KW-0315">Glutamine amidotransferase</keyword>
<keyword evidence="5 9" id="KW-0067">ATP-binding</keyword>
<evidence type="ECO:0000256" key="6">
    <source>
        <dbReference type="ARBA" id="ARBA00022962"/>
    </source>
</evidence>
<dbReference type="InterPro" id="IPR033738">
    <property type="entry name" value="AsnB_N"/>
</dbReference>
<sequence>MCGIAGVVEVVVPAIIDIERVTRMTNSMQHRGPDGAGIFHNDRVVFGHRRLSILDLDNGAQPLVSEDDNFVLTYNGELYNYRELREELRLCGHSFHTDCDTEVLLHAWQQWGEGAVDRFRGMFAFAIWDRQKRSCFLVRDRLGIKPLYYTIGEAGELIFGSELKALLSYGLPEKKLDPTAIDDYFALGYVPDPKCIYKGVYKLKAGHLIEFNADTRSLEERHYWKLRRQALTSKGDSTGEVLKARLKEAVELRLVSDVPVGAFLSGGVDSSSVATLMSQLNEDPINTCSIGFTEADFDESEYARSVADKIGSNHITRQVTLLDADLIDQLARAYDEPFADSSALPTYRLCALAREKVTVALSGDGGDELFGGYTRYRWHLNEERFRRLIPDAIRCPLFTLAAKLYPRISFAPRWLRLKSTLSALGQDSIGAYFNNIAVIPDTQRRALYNTPMCDALAAYKPSDLFRHYAKEADSSDPLWTIQYIDIKTYLPGDILTKVDRASMAHALEVRVPILDHHLVEWGATLPQDQRIREGEGKWILKHAMQGEVDDEVLYRKKMGFGVPVSQWFTDELRPQVEALGNSPYLSRLELFDMKQIADLVSYHVRGLQDNGAALWTLLMFEAFLRVVHFAGEDA</sequence>
<dbReference type="PANTHER" id="PTHR43284:SF1">
    <property type="entry name" value="ASPARAGINE SYNTHETASE"/>
    <property type="match status" value="1"/>
</dbReference>
<dbReference type="GO" id="GO:0005829">
    <property type="term" value="C:cytosol"/>
    <property type="evidence" value="ECO:0007669"/>
    <property type="project" value="TreeGrafter"/>
</dbReference>
<evidence type="ECO:0000256" key="3">
    <source>
        <dbReference type="ARBA" id="ARBA00012737"/>
    </source>
</evidence>
<dbReference type="GO" id="GO:0005524">
    <property type="term" value="F:ATP binding"/>
    <property type="evidence" value="ECO:0007669"/>
    <property type="project" value="UniProtKB-KW"/>
</dbReference>
<feature type="active site" description="For GATase activity" evidence="8">
    <location>
        <position position="2"/>
    </location>
</feature>
<keyword evidence="12" id="KW-0808">Transferase</keyword>
<dbReference type="EMBL" id="QWEZ01000001">
    <property type="protein sequence ID" value="RRJ84593.1"/>
    <property type="molecule type" value="Genomic_DNA"/>
</dbReference>
<dbReference type="AlphaFoldDB" id="A0A3P3VV16"/>
<dbReference type="InterPro" id="IPR029055">
    <property type="entry name" value="Ntn_hydrolases_N"/>
</dbReference>
<evidence type="ECO:0000256" key="10">
    <source>
        <dbReference type="PIRSR" id="PIRSR001589-3"/>
    </source>
</evidence>
<dbReference type="GO" id="GO:0006529">
    <property type="term" value="P:asparagine biosynthetic process"/>
    <property type="evidence" value="ECO:0007669"/>
    <property type="project" value="UniProtKB-KW"/>
</dbReference>
<dbReference type="Gene3D" id="3.40.50.620">
    <property type="entry name" value="HUPs"/>
    <property type="match status" value="2"/>
</dbReference>
<dbReference type="Pfam" id="PF13537">
    <property type="entry name" value="GATase_7"/>
    <property type="match status" value="1"/>
</dbReference>
<dbReference type="PROSITE" id="PS51278">
    <property type="entry name" value="GATASE_TYPE_2"/>
    <property type="match status" value="1"/>
</dbReference>
<feature type="binding site" evidence="9">
    <location>
        <begin position="362"/>
        <end position="363"/>
    </location>
    <ligand>
        <name>ATP</name>
        <dbReference type="ChEBI" id="CHEBI:30616"/>
    </ligand>
</feature>
<dbReference type="PANTHER" id="PTHR43284">
    <property type="entry name" value="ASPARAGINE SYNTHETASE (GLUTAMINE-HYDROLYZING)"/>
    <property type="match status" value="1"/>
</dbReference>
<evidence type="ECO:0000256" key="8">
    <source>
        <dbReference type="PIRSR" id="PIRSR001589-1"/>
    </source>
</evidence>
<feature type="site" description="Important for beta-aspartyl-AMP intermediate formation" evidence="10">
    <location>
        <position position="364"/>
    </location>
</feature>
<evidence type="ECO:0000256" key="9">
    <source>
        <dbReference type="PIRSR" id="PIRSR001589-2"/>
    </source>
</evidence>
<evidence type="ECO:0000256" key="5">
    <source>
        <dbReference type="ARBA" id="ARBA00022840"/>
    </source>
</evidence>
<dbReference type="GO" id="GO:0016740">
    <property type="term" value="F:transferase activity"/>
    <property type="evidence" value="ECO:0007669"/>
    <property type="project" value="UniProtKB-KW"/>
</dbReference>
<dbReference type="InterPro" id="IPR051786">
    <property type="entry name" value="ASN_synthetase/amidase"/>
</dbReference>
<comment type="similarity">
    <text evidence="2">Belongs to the asparagine synthetase family.</text>
</comment>
<dbReference type="RefSeq" id="WP_125015024.1">
    <property type="nucleotide sequence ID" value="NZ_QWEZ01000001.1"/>
</dbReference>
<reference evidence="12 13" key="1">
    <citation type="submission" date="2018-08" db="EMBL/GenBank/DDBJ databases">
        <authorList>
            <person name="Khan S.A."/>
        </authorList>
    </citation>
    <scope>NUCLEOTIDE SEQUENCE [LARGE SCALE GENOMIC DNA]</scope>
    <source>
        <strain evidence="12 13">GTF-13</strain>
    </source>
</reference>